<name>A0A397HSH8_9GLOM</name>
<dbReference type="OrthoDB" id="2435828at2759"/>
<gene>
    <name evidence="2" type="ORF">Glove_323g6</name>
</gene>
<protein>
    <submittedName>
        <fullName evidence="2">Uncharacterized protein</fullName>
    </submittedName>
</protein>
<evidence type="ECO:0000313" key="2">
    <source>
        <dbReference type="EMBL" id="RHZ64526.1"/>
    </source>
</evidence>
<feature type="transmembrane region" description="Helical" evidence="1">
    <location>
        <begin position="6"/>
        <end position="29"/>
    </location>
</feature>
<reference evidence="2 3" key="1">
    <citation type="submission" date="2018-08" db="EMBL/GenBank/DDBJ databases">
        <title>Genome and evolution of the arbuscular mycorrhizal fungus Diversispora epigaea (formerly Glomus versiforme) and its bacterial endosymbionts.</title>
        <authorList>
            <person name="Sun X."/>
            <person name="Fei Z."/>
            <person name="Harrison M."/>
        </authorList>
    </citation>
    <scope>NUCLEOTIDE SEQUENCE [LARGE SCALE GENOMIC DNA]</scope>
    <source>
        <strain evidence="2 3">IT104</strain>
    </source>
</reference>
<evidence type="ECO:0000256" key="1">
    <source>
        <dbReference type="SAM" id="Phobius"/>
    </source>
</evidence>
<sequence length="301" mass="34666">MPVLSTLIMATTMCLVSGSLILIDGLFYITFNKKNRTDKSNLLSINSGFLGPFFTSKSTKTNKCNQKFSLPSNDGNNTCQNCGQQSAIIIEKLKAALMKEVKTLGTPPVDHSVESLGYNRNFKLTSSNKNYNNNNNNNNLNTETKSTIESQTKSQIKSQIKTTKTIKTIKTPQVFYSLSSSNTHNNNNYNNNNYYYNHQNLYAFHFTLHHSSLHLINYCQHRFGYFNDNNYSNNYNYNYIVNNGDSNKNMIDNNNNNNDGRNNKRILNRRILYMNGTMIRCIVGMLFIRILLNLLRMEWNR</sequence>
<proteinExistence type="predicted"/>
<dbReference type="AlphaFoldDB" id="A0A397HSH8"/>
<evidence type="ECO:0000313" key="3">
    <source>
        <dbReference type="Proteomes" id="UP000266861"/>
    </source>
</evidence>
<accession>A0A397HSH8</accession>
<organism evidence="2 3">
    <name type="scientific">Diversispora epigaea</name>
    <dbReference type="NCBI Taxonomy" id="1348612"/>
    <lineage>
        <taxon>Eukaryota</taxon>
        <taxon>Fungi</taxon>
        <taxon>Fungi incertae sedis</taxon>
        <taxon>Mucoromycota</taxon>
        <taxon>Glomeromycotina</taxon>
        <taxon>Glomeromycetes</taxon>
        <taxon>Diversisporales</taxon>
        <taxon>Diversisporaceae</taxon>
        <taxon>Diversispora</taxon>
    </lineage>
</organism>
<dbReference type="Proteomes" id="UP000266861">
    <property type="component" value="Unassembled WGS sequence"/>
</dbReference>
<comment type="caution">
    <text evidence="2">The sequence shown here is derived from an EMBL/GenBank/DDBJ whole genome shotgun (WGS) entry which is preliminary data.</text>
</comment>
<keyword evidence="1" id="KW-0472">Membrane</keyword>
<keyword evidence="1" id="KW-0812">Transmembrane</keyword>
<keyword evidence="3" id="KW-1185">Reference proteome</keyword>
<feature type="transmembrane region" description="Helical" evidence="1">
    <location>
        <begin position="271"/>
        <end position="292"/>
    </location>
</feature>
<dbReference type="EMBL" id="PQFF01000295">
    <property type="protein sequence ID" value="RHZ64526.1"/>
    <property type="molecule type" value="Genomic_DNA"/>
</dbReference>
<keyword evidence="1" id="KW-1133">Transmembrane helix</keyword>